<evidence type="ECO:0008006" key="3">
    <source>
        <dbReference type="Google" id="ProtNLM"/>
    </source>
</evidence>
<dbReference type="Pfam" id="PF11247">
    <property type="entry name" value="Phage_T7_55"/>
    <property type="match status" value="1"/>
</dbReference>
<gene>
    <name evidence="1" type="ORF">PP74_25</name>
</gene>
<name>A0A1J0MEI5_9CAUD</name>
<reference evidence="1 2" key="1">
    <citation type="submission" date="2016-11" db="EMBL/GenBank/DDBJ databases">
        <authorList>
            <person name="Jaros S."/>
            <person name="Januszkiewicz K."/>
            <person name="Wedrychowicz H."/>
        </authorList>
    </citation>
    <scope>NUCLEOTIDE SEQUENCE [LARGE SCALE GENOMIC DNA]</scope>
</reference>
<dbReference type="InterPro" id="IPR022611">
    <property type="entry name" value="Phage_T7_5.5"/>
</dbReference>
<accession>A0A1J0MEI5</accession>
<proteinExistence type="predicted"/>
<keyword evidence="2" id="KW-1185">Reference proteome</keyword>
<protein>
    <recommendedName>
        <fullName evidence="3">HNS binding protein</fullName>
    </recommendedName>
</protein>
<dbReference type="Proteomes" id="UP000225077">
    <property type="component" value="Segment"/>
</dbReference>
<evidence type="ECO:0000313" key="2">
    <source>
        <dbReference type="Proteomes" id="UP000225077"/>
    </source>
</evidence>
<organism evidence="1 2">
    <name type="scientific">Pectobacterium phage PP74</name>
    <dbReference type="NCBI Taxonomy" id="1916101"/>
    <lineage>
        <taxon>Viruses</taxon>
        <taxon>Duplodnaviria</taxon>
        <taxon>Heunggongvirae</taxon>
        <taxon>Uroviricota</taxon>
        <taxon>Caudoviricetes</taxon>
        <taxon>Autographivirales</taxon>
        <taxon>Autotranscriptaviridae</taxon>
        <taxon>Studiervirinae</taxon>
        <taxon>Berlinvirus</taxon>
        <taxon>Berlinvirus PP74</taxon>
    </lineage>
</organism>
<dbReference type="EMBL" id="KY084243">
    <property type="protein sequence ID" value="APD19637.1"/>
    <property type="molecule type" value="Genomic_DNA"/>
</dbReference>
<sequence>MGMNKQFRVAFDVTATLSNEQEEALNAALVELAKMDKRTPRQDNLLVQALTHGPEGAMVAIMKDELRTALRELCQEISCDVVNIKFSPATVREKF</sequence>
<evidence type="ECO:0000313" key="1">
    <source>
        <dbReference type="EMBL" id="APD19637.1"/>
    </source>
</evidence>